<dbReference type="SUPFAM" id="SSF55874">
    <property type="entry name" value="ATPase domain of HSP90 chaperone/DNA topoisomerase II/histidine kinase"/>
    <property type="match status" value="1"/>
</dbReference>
<protein>
    <recommendedName>
        <fullName evidence="3">Histidine kinase-like protein</fullName>
    </recommendedName>
</protein>
<name>A0ABN2XTI7_9ACTN</name>
<gene>
    <name evidence="1" type="ORF">GCM10009759_62970</name>
</gene>
<evidence type="ECO:0008006" key="3">
    <source>
        <dbReference type="Google" id="ProtNLM"/>
    </source>
</evidence>
<accession>A0ABN2XTI7</accession>
<evidence type="ECO:0000313" key="2">
    <source>
        <dbReference type="Proteomes" id="UP001500897"/>
    </source>
</evidence>
<dbReference type="InterPro" id="IPR050267">
    <property type="entry name" value="Anti-sigma-factor_SerPK"/>
</dbReference>
<dbReference type="Gene3D" id="3.30.565.10">
    <property type="entry name" value="Histidine kinase-like ATPase, C-terminal domain"/>
    <property type="match status" value="1"/>
</dbReference>
<dbReference type="InterPro" id="IPR036890">
    <property type="entry name" value="HATPase_C_sf"/>
</dbReference>
<keyword evidence="2" id="KW-1185">Reference proteome</keyword>
<comment type="caution">
    <text evidence="1">The sequence shown here is derived from an EMBL/GenBank/DDBJ whole genome shotgun (WGS) entry which is preliminary data.</text>
</comment>
<dbReference type="PANTHER" id="PTHR35526:SF3">
    <property type="entry name" value="ANTI-SIGMA-F FACTOR RSBW"/>
    <property type="match status" value="1"/>
</dbReference>
<sequence length="143" mass="14515">MGPGDGENHWHFRFGPGGVRSVGPGLGCVRDVLAALPGAGGGDGGDGGDGASRRRDDVLLVACELLANACDHAPGVTCLDVDLADGHLTVAVTDGALTRPVPAPWRPGQPHGHGLHVVERISTRWGVSPFPGGKTVWAALPAP</sequence>
<proteinExistence type="predicted"/>
<dbReference type="PANTHER" id="PTHR35526">
    <property type="entry name" value="ANTI-SIGMA-F FACTOR RSBW-RELATED"/>
    <property type="match status" value="1"/>
</dbReference>
<dbReference type="Proteomes" id="UP001500897">
    <property type="component" value="Unassembled WGS sequence"/>
</dbReference>
<organism evidence="1 2">
    <name type="scientific">Kitasatospora saccharophila</name>
    <dbReference type="NCBI Taxonomy" id="407973"/>
    <lineage>
        <taxon>Bacteria</taxon>
        <taxon>Bacillati</taxon>
        <taxon>Actinomycetota</taxon>
        <taxon>Actinomycetes</taxon>
        <taxon>Kitasatosporales</taxon>
        <taxon>Streptomycetaceae</taxon>
        <taxon>Kitasatospora</taxon>
    </lineage>
</organism>
<dbReference type="EMBL" id="BAAANS010000056">
    <property type="protein sequence ID" value="GAA2116985.1"/>
    <property type="molecule type" value="Genomic_DNA"/>
</dbReference>
<evidence type="ECO:0000313" key="1">
    <source>
        <dbReference type="EMBL" id="GAA2116985.1"/>
    </source>
</evidence>
<reference evidence="1 2" key="1">
    <citation type="journal article" date="2019" name="Int. J. Syst. Evol. Microbiol.">
        <title>The Global Catalogue of Microorganisms (GCM) 10K type strain sequencing project: providing services to taxonomists for standard genome sequencing and annotation.</title>
        <authorList>
            <consortium name="The Broad Institute Genomics Platform"/>
            <consortium name="The Broad Institute Genome Sequencing Center for Infectious Disease"/>
            <person name="Wu L."/>
            <person name="Ma J."/>
        </authorList>
    </citation>
    <scope>NUCLEOTIDE SEQUENCE [LARGE SCALE GENOMIC DNA]</scope>
    <source>
        <strain evidence="1 2">JCM 14559</strain>
    </source>
</reference>
<dbReference type="CDD" id="cd16936">
    <property type="entry name" value="HATPase_RsbW-like"/>
    <property type="match status" value="1"/>
</dbReference>
<dbReference type="RefSeq" id="WP_344557088.1">
    <property type="nucleotide sequence ID" value="NZ_BAAANS010000056.1"/>
</dbReference>